<name>A0A0F9MUL4_9ZZZZ</name>
<accession>A0A0F9MUL4</accession>
<proteinExistence type="predicted"/>
<evidence type="ECO:0000256" key="1">
    <source>
        <dbReference type="SAM" id="Coils"/>
    </source>
</evidence>
<evidence type="ECO:0008006" key="3">
    <source>
        <dbReference type="Google" id="ProtNLM"/>
    </source>
</evidence>
<organism evidence="2">
    <name type="scientific">marine sediment metagenome</name>
    <dbReference type="NCBI Taxonomy" id="412755"/>
    <lineage>
        <taxon>unclassified sequences</taxon>
        <taxon>metagenomes</taxon>
        <taxon>ecological metagenomes</taxon>
    </lineage>
</organism>
<dbReference type="EMBL" id="LAZR01009387">
    <property type="protein sequence ID" value="KKM72907.1"/>
    <property type="molecule type" value="Genomic_DNA"/>
</dbReference>
<keyword evidence="1" id="KW-0175">Coiled coil</keyword>
<evidence type="ECO:0000313" key="2">
    <source>
        <dbReference type="EMBL" id="KKM72907.1"/>
    </source>
</evidence>
<dbReference type="AlphaFoldDB" id="A0A0F9MUL4"/>
<gene>
    <name evidence="2" type="ORF">LCGC14_1415800</name>
</gene>
<sequence length="385" mass="45253">MELFSKNFSEISEEDINNIVSNPNNFEDFQIEYKLDYDSDADELRRDITQFTNGFKIGYIIYGMADNPIKIVGIERNRVDALKVVLNNVLNMKISPLLTPLPEYNPVPLSNGKFIFIIKIEPKSYGVFGIRKTNNMSSPRDYKTFEFYKRLDGSKHQMDTDELAELIETKARLRNLPDIPTEVGLRDERIELLVIAIKNLTIKYYREGVLNNRFDNTISEKIFEIIMIVDKLKPHYMNRFAPDNSISHSKIIGTYFNHITVERFKERVVNDDILPENIKRTIFMHAGDISYAIYEFYKNKLKRNNILLDELRRDYQNLIQTNELSSFRENYKESTFNEALTILEAYGIIRTTGEYAGSDCVHTYDIKDLNRLQKFIEKYSLEYLH</sequence>
<comment type="caution">
    <text evidence="2">The sequence shown here is derived from an EMBL/GenBank/DDBJ whole genome shotgun (WGS) entry which is preliminary data.</text>
</comment>
<protein>
    <recommendedName>
        <fullName evidence="3">Schlafen AlbA-2 domain-containing protein</fullName>
    </recommendedName>
</protein>
<reference evidence="2" key="1">
    <citation type="journal article" date="2015" name="Nature">
        <title>Complex archaea that bridge the gap between prokaryotes and eukaryotes.</title>
        <authorList>
            <person name="Spang A."/>
            <person name="Saw J.H."/>
            <person name="Jorgensen S.L."/>
            <person name="Zaremba-Niedzwiedzka K."/>
            <person name="Martijn J."/>
            <person name="Lind A.E."/>
            <person name="van Eijk R."/>
            <person name="Schleper C."/>
            <person name="Guy L."/>
            <person name="Ettema T.J."/>
        </authorList>
    </citation>
    <scope>NUCLEOTIDE SEQUENCE</scope>
</reference>
<feature type="coiled-coil region" evidence="1">
    <location>
        <begin position="294"/>
        <end position="321"/>
    </location>
</feature>